<dbReference type="EMBL" id="OW152813">
    <property type="protein sequence ID" value="CAH2035072.1"/>
    <property type="molecule type" value="Genomic_DNA"/>
</dbReference>
<gene>
    <name evidence="1" type="ORF">IPOD504_LOCUS403</name>
</gene>
<evidence type="ECO:0000313" key="1">
    <source>
        <dbReference type="EMBL" id="CAH2035072.1"/>
    </source>
</evidence>
<dbReference type="InterPro" id="IPR035892">
    <property type="entry name" value="C2_domain_sf"/>
</dbReference>
<protein>
    <submittedName>
        <fullName evidence="1">Uncharacterized protein</fullName>
    </submittedName>
</protein>
<dbReference type="Proteomes" id="UP000837857">
    <property type="component" value="Chromosome 1"/>
</dbReference>
<feature type="non-terminal residue" evidence="1">
    <location>
        <position position="1"/>
    </location>
</feature>
<dbReference type="Gene3D" id="2.60.40.150">
    <property type="entry name" value="C2 domain"/>
    <property type="match status" value="1"/>
</dbReference>
<sequence>MYKSIRNNSPEKGCRQKLAEQPTYRTENVYNPEATPQYFQNFVFDMYASISEIRQSSLWLAVMEPRCCAPPRLLGEATIDLANIWSQKRMKLILLPMRLNKLK</sequence>
<reference evidence="1" key="1">
    <citation type="submission" date="2022-03" db="EMBL/GenBank/DDBJ databases">
        <authorList>
            <person name="Martin H S."/>
        </authorList>
    </citation>
    <scope>NUCLEOTIDE SEQUENCE</scope>
</reference>
<dbReference type="SUPFAM" id="SSF49562">
    <property type="entry name" value="C2 domain (Calcium/lipid-binding domain, CaLB)"/>
    <property type="match status" value="1"/>
</dbReference>
<organism evidence="1 2">
    <name type="scientific">Iphiclides podalirius</name>
    <name type="common">scarce swallowtail</name>
    <dbReference type="NCBI Taxonomy" id="110791"/>
    <lineage>
        <taxon>Eukaryota</taxon>
        <taxon>Metazoa</taxon>
        <taxon>Ecdysozoa</taxon>
        <taxon>Arthropoda</taxon>
        <taxon>Hexapoda</taxon>
        <taxon>Insecta</taxon>
        <taxon>Pterygota</taxon>
        <taxon>Neoptera</taxon>
        <taxon>Endopterygota</taxon>
        <taxon>Lepidoptera</taxon>
        <taxon>Glossata</taxon>
        <taxon>Ditrysia</taxon>
        <taxon>Papilionoidea</taxon>
        <taxon>Papilionidae</taxon>
        <taxon>Papilioninae</taxon>
        <taxon>Iphiclides</taxon>
    </lineage>
</organism>
<proteinExistence type="predicted"/>
<accession>A0ABN8HPR3</accession>
<keyword evidence="2" id="KW-1185">Reference proteome</keyword>
<evidence type="ECO:0000313" key="2">
    <source>
        <dbReference type="Proteomes" id="UP000837857"/>
    </source>
</evidence>
<name>A0ABN8HPR3_9NEOP</name>